<evidence type="ECO:0000313" key="5">
    <source>
        <dbReference type="Proteomes" id="UP000184191"/>
    </source>
</evidence>
<dbReference type="Proteomes" id="UP000184191">
    <property type="component" value="Unassembled WGS sequence"/>
</dbReference>
<dbReference type="PROSITE" id="PS00061">
    <property type="entry name" value="ADH_SHORT"/>
    <property type="match status" value="1"/>
</dbReference>
<dbReference type="Gene3D" id="3.40.50.720">
    <property type="entry name" value="NAD(P)-binding Rossmann-like Domain"/>
    <property type="match status" value="1"/>
</dbReference>
<dbReference type="STRING" id="1054996.SAMN05444414_12910"/>
<dbReference type="PANTHER" id="PTHR44169:SF6">
    <property type="entry name" value="NADPH-DEPENDENT 1-ACYLDIHYDROXYACETONE PHOSPHATE REDUCTASE"/>
    <property type="match status" value="1"/>
</dbReference>
<dbReference type="SUPFAM" id="SSF51735">
    <property type="entry name" value="NAD(P)-binding Rossmann-fold domains"/>
    <property type="match status" value="1"/>
</dbReference>
<evidence type="ECO:0000256" key="3">
    <source>
        <dbReference type="RuleBase" id="RU000363"/>
    </source>
</evidence>
<organism evidence="4 5">
    <name type="scientific">Roseovarius marisflavi</name>
    <dbReference type="NCBI Taxonomy" id="1054996"/>
    <lineage>
        <taxon>Bacteria</taxon>
        <taxon>Pseudomonadati</taxon>
        <taxon>Pseudomonadota</taxon>
        <taxon>Alphaproteobacteria</taxon>
        <taxon>Rhodobacterales</taxon>
        <taxon>Roseobacteraceae</taxon>
        <taxon>Roseovarius</taxon>
    </lineage>
</organism>
<reference evidence="5" key="1">
    <citation type="submission" date="2016-11" db="EMBL/GenBank/DDBJ databases">
        <authorList>
            <person name="Varghese N."/>
            <person name="Submissions S."/>
        </authorList>
    </citation>
    <scope>NUCLEOTIDE SEQUENCE [LARGE SCALE GENOMIC DNA]</scope>
    <source>
        <strain evidence="5">DSM 29327</strain>
    </source>
</reference>
<sequence>MTEKTILITGCSTGIGYDAAHALRALGWRVFASCRKEADCARLRDEGFDSPRIDYEDEASIEAGLAEVLEATGGRLDALFNNGAYAIAGPVEDIPTAAMRAIFQANFIGWHDLTRRVIPVMRAQGAGRIVQCSSVLGLVAMKWRGAYVATKFALEGMSDAMRMELQGTGIHVSIIDPGPIDTPFRANAIKQFEKWVDWENSARVEEYRATLLDQLYKGSSKGPQWPASAVTNVLVRALEARRPKPRYYVTTPTHLMGTLRRVLPVRALDWVTSKG</sequence>
<evidence type="ECO:0000256" key="2">
    <source>
        <dbReference type="ARBA" id="ARBA00023002"/>
    </source>
</evidence>
<proteinExistence type="inferred from homology"/>
<accession>A0A1M7CPY6</accession>
<evidence type="ECO:0000313" key="4">
    <source>
        <dbReference type="EMBL" id="SHL69295.1"/>
    </source>
</evidence>
<gene>
    <name evidence="4" type="ORF">SAMN05444414_12910</name>
</gene>
<dbReference type="GO" id="GO:0016491">
    <property type="term" value="F:oxidoreductase activity"/>
    <property type="evidence" value="ECO:0007669"/>
    <property type="project" value="UniProtKB-KW"/>
</dbReference>
<dbReference type="OrthoDB" id="9793825at2"/>
<dbReference type="InterPro" id="IPR020904">
    <property type="entry name" value="Sc_DH/Rdtase_CS"/>
</dbReference>
<comment type="similarity">
    <text evidence="1 3">Belongs to the short-chain dehydrogenases/reductases (SDR) family.</text>
</comment>
<dbReference type="PRINTS" id="PR00080">
    <property type="entry name" value="SDRFAMILY"/>
</dbReference>
<dbReference type="PANTHER" id="PTHR44169">
    <property type="entry name" value="NADPH-DEPENDENT 1-ACYLDIHYDROXYACETONE PHOSPHATE REDUCTASE"/>
    <property type="match status" value="1"/>
</dbReference>
<dbReference type="EMBL" id="FRBN01000029">
    <property type="protein sequence ID" value="SHL69295.1"/>
    <property type="molecule type" value="Genomic_DNA"/>
</dbReference>
<keyword evidence="2" id="KW-0560">Oxidoreductase</keyword>
<evidence type="ECO:0000256" key="1">
    <source>
        <dbReference type="ARBA" id="ARBA00006484"/>
    </source>
</evidence>
<dbReference type="CDD" id="cd05374">
    <property type="entry name" value="17beta-HSD-like_SDR_c"/>
    <property type="match status" value="1"/>
</dbReference>
<keyword evidence="5" id="KW-1185">Reference proteome</keyword>
<dbReference type="PRINTS" id="PR00081">
    <property type="entry name" value="GDHRDH"/>
</dbReference>
<dbReference type="RefSeq" id="WP_073200228.1">
    <property type="nucleotide sequence ID" value="NZ_FRBN01000029.1"/>
</dbReference>
<protein>
    <submittedName>
        <fullName evidence="4">Short-chain dehydrogenase</fullName>
    </submittedName>
</protein>
<dbReference type="InterPro" id="IPR002347">
    <property type="entry name" value="SDR_fam"/>
</dbReference>
<dbReference type="Pfam" id="PF00106">
    <property type="entry name" value="adh_short"/>
    <property type="match status" value="1"/>
</dbReference>
<dbReference type="AlphaFoldDB" id="A0A1M7CPY6"/>
<name>A0A1M7CPY6_9RHOB</name>
<dbReference type="InterPro" id="IPR036291">
    <property type="entry name" value="NAD(P)-bd_dom_sf"/>
</dbReference>